<dbReference type="Proteomes" id="UP001497623">
    <property type="component" value="Unassembled WGS sequence"/>
</dbReference>
<evidence type="ECO:0000313" key="3">
    <source>
        <dbReference type="Proteomes" id="UP001497623"/>
    </source>
</evidence>
<accession>A0AAV2S4N8</accession>
<sequence length="103" mass="12127">QDSIIYHMDEIGNSVARVLERLKHRKGVHCKPLAEDFHKEDNYFNNRETSVEVHYKPDKQRYHTGGETSVEVHYKPDKPGYQKEGETSVEVHYKPDKPGYQKE</sequence>
<organism evidence="2 3">
    <name type="scientific">Meganyctiphanes norvegica</name>
    <name type="common">Northern krill</name>
    <name type="synonym">Thysanopoda norvegica</name>
    <dbReference type="NCBI Taxonomy" id="48144"/>
    <lineage>
        <taxon>Eukaryota</taxon>
        <taxon>Metazoa</taxon>
        <taxon>Ecdysozoa</taxon>
        <taxon>Arthropoda</taxon>
        <taxon>Crustacea</taxon>
        <taxon>Multicrustacea</taxon>
        <taxon>Malacostraca</taxon>
        <taxon>Eumalacostraca</taxon>
        <taxon>Eucarida</taxon>
        <taxon>Euphausiacea</taxon>
        <taxon>Euphausiidae</taxon>
        <taxon>Meganyctiphanes</taxon>
    </lineage>
</organism>
<comment type="caution">
    <text evidence="2">The sequence shown here is derived from an EMBL/GenBank/DDBJ whole genome shotgun (WGS) entry which is preliminary data.</text>
</comment>
<proteinExistence type="predicted"/>
<keyword evidence="3" id="KW-1185">Reference proteome</keyword>
<gene>
    <name evidence="2" type="ORF">MNOR_LOCUS32277</name>
</gene>
<evidence type="ECO:0000256" key="1">
    <source>
        <dbReference type="SAM" id="MobiDB-lite"/>
    </source>
</evidence>
<protein>
    <submittedName>
        <fullName evidence="2">Uncharacterized protein</fullName>
    </submittedName>
</protein>
<feature type="region of interest" description="Disordered" evidence="1">
    <location>
        <begin position="57"/>
        <end position="103"/>
    </location>
</feature>
<dbReference type="EMBL" id="CAXKWB010043524">
    <property type="protein sequence ID" value="CAL4159428.1"/>
    <property type="molecule type" value="Genomic_DNA"/>
</dbReference>
<feature type="non-terminal residue" evidence="2">
    <location>
        <position position="103"/>
    </location>
</feature>
<name>A0AAV2S4N8_MEGNR</name>
<feature type="compositionally biased region" description="Basic and acidic residues" evidence="1">
    <location>
        <begin position="70"/>
        <end position="103"/>
    </location>
</feature>
<reference evidence="2 3" key="1">
    <citation type="submission" date="2024-05" db="EMBL/GenBank/DDBJ databases">
        <authorList>
            <person name="Wallberg A."/>
        </authorList>
    </citation>
    <scope>NUCLEOTIDE SEQUENCE [LARGE SCALE GENOMIC DNA]</scope>
</reference>
<feature type="non-terminal residue" evidence="2">
    <location>
        <position position="1"/>
    </location>
</feature>
<dbReference type="AlphaFoldDB" id="A0AAV2S4N8"/>
<evidence type="ECO:0000313" key="2">
    <source>
        <dbReference type="EMBL" id="CAL4159428.1"/>
    </source>
</evidence>